<dbReference type="Pfam" id="PF25833">
    <property type="entry name" value="Fn3_SaeA_3rd"/>
    <property type="match status" value="1"/>
</dbReference>
<evidence type="ECO:0000259" key="2">
    <source>
        <dbReference type="Pfam" id="PF25832"/>
    </source>
</evidence>
<feature type="domain" description="SaeA second Fn3-like" evidence="3">
    <location>
        <begin position="489"/>
        <end position="572"/>
    </location>
</feature>
<dbReference type="InterPro" id="IPR013783">
    <property type="entry name" value="Ig-like_fold"/>
</dbReference>
<gene>
    <name evidence="4" type="ORF">GCM10010178_59290</name>
</gene>
<evidence type="ECO:0000313" key="5">
    <source>
        <dbReference type="Proteomes" id="UP000649573"/>
    </source>
</evidence>
<organism evidence="4 5">
    <name type="scientific">Lentzea flava</name>
    <dbReference type="NCBI Taxonomy" id="103732"/>
    <lineage>
        <taxon>Bacteria</taxon>
        <taxon>Bacillati</taxon>
        <taxon>Actinomycetota</taxon>
        <taxon>Actinomycetes</taxon>
        <taxon>Pseudonocardiales</taxon>
        <taxon>Pseudonocardiaceae</taxon>
        <taxon>Lentzea</taxon>
    </lineage>
</organism>
<reference evidence="5" key="1">
    <citation type="journal article" date="2019" name="Int. J. Syst. Evol. Microbiol.">
        <title>The Global Catalogue of Microorganisms (GCM) 10K type strain sequencing project: providing services to taxonomists for standard genome sequencing and annotation.</title>
        <authorList>
            <consortium name="The Broad Institute Genomics Platform"/>
            <consortium name="The Broad Institute Genome Sequencing Center for Infectious Disease"/>
            <person name="Wu L."/>
            <person name="Ma J."/>
        </authorList>
    </citation>
    <scope>NUCLEOTIDE SEQUENCE [LARGE SCALE GENOMIC DNA]</scope>
    <source>
        <strain evidence="5">JCM 3296</strain>
    </source>
</reference>
<feature type="domain" description="SaeA first Fn3-like" evidence="2">
    <location>
        <begin position="403"/>
        <end position="473"/>
    </location>
</feature>
<accession>A0ABQ2UZW3</accession>
<comment type="caution">
    <text evidence="4">The sequence shown here is derived from an EMBL/GenBank/DDBJ whole genome shotgun (WGS) entry which is preliminary data.</text>
</comment>
<evidence type="ECO:0008006" key="6">
    <source>
        <dbReference type="Google" id="ProtNLM"/>
    </source>
</evidence>
<keyword evidence="5" id="KW-1185">Reference proteome</keyword>
<protein>
    <recommendedName>
        <fullName evidence="6">Fibronectin type-III domain-containing protein</fullName>
    </recommendedName>
</protein>
<dbReference type="Gene3D" id="2.60.40.10">
    <property type="entry name" value="Immunoglobulins"/>
    <property type="match status" value="1"/>
</dbReference>
<dbReference type="InterPro" id="IPR058691">
    <property type="entry name" value="Fn3_SaeA_1st"/>
</dbReference>
<evidence type="ECO:0000259" key="3">
    <source>
        <dbReference type="Pfam" id="PF25833"/>
    </source>
</evidence>
<dbReference type="Proteomes" id="UP000649573">
    <property type="component" value="Unassembled WGS sequence"/>
</dbReference>
<keyword evidence="1" id="KW-0175">Coiled coil</keyword>
<dbReference type="InterPro" id="IPR058692">
    <property type="entry name" value="Fn3_SaeA_2nd"/>
</dbReference>
<dbReference type="RefSeq" id="WP_189257032.1">
    <property type="nucleotide sequence ID" value="NZ_BMRE01000032.1"/>
</dbReference>
<dbReference type="EMBL" id="BMRE01000032">
    <property type="protein sequence ID" value="GGU59190.1"/>
    <property type="molecule type" value="Genomic_DNA"/>
</dbReference>
<proteinExistence type="predicted"/>
<dbReference type="Pfam" id="PF25832">
    <property type="entry name" value="Fn3_SaeA_2nd"/>
    <property type="match status" value="1"/>
</dbReference>
<evidence type="ECO:0000256" key="1">
    <source>
        <dbReference type="SAM" id="Coils"/>
    </source>
</evidence>
<sequence length="884" mass="94962">MFDTYRETVLDPARAAGNTPPADLFVRYDLDPRSAGDPEEFTRRVEEIVKYWRKLKLQKKYGALATALLAADTDLRRKGLLNLEAFTKRREESRGDAHSRLNEEIAVIAAARPCITPAGLRRLIASMDNLFSEQEIREALGQHNVRVIDPPWDLPAGPPIPAVRSLRAPLTALGFKLSPEALFGTEAVRKGFTLRNGFRLADGRTITTAALQQARAEQARSKQDERKTAMDNVIAILINAATQANNLDALLLWEIREQLRPAIEAGETDRLVALQATRLGLDEGEAIELAVTLAGQSGEVKRGDDSARRVADALRDGELREAQRLLDALPSGDCAEQRAQLDEALRRVADLVTRAEDALRQGDGELAAGLFAAAAEVARDDDGLEARLAEIPPPPPGEVTAGVDGDRVVVRWTPSQARTPGVRYRVVRSDGTPAVSSTAGTGVTETQANEAVDELPPPATPLHYTVFASRGETWSVGASAPVLEVTPEVRDVVLSADEGVVSGTWQAHPDATEVIVTRADRTGSAERRIRVAAATFTDTDVVSGETYDYTFRAVFLSRTGERRMSPPVVVSARPDAKPVAVTDLVHEVRHEHGKAVLVVAWRPPPSGVVELRTSQSAPPWPVGSLVSRAEAQAFGQPAGGIAAPGDDGRVRQALSVRSGRLTVTAVTVSGDHAAIGETVTQSLVAPVTGVKAERFGDLVRVRWVWPDGATAVRVRWWPSEEDDTPLHVEELDISARVHTDSGGAEISAGPGATTVALQTVMRDRNTDSVSATVLTRISGRPANVGYTVRLAGLPGRRRLDLTLTSDRACRVPAIVVVHRTDGVIPLRADRGRVIATLPPRNLTAGVPVTVSLPERVSPLSGLACFPDPGSTTADEVTLVPRTAR</sequence>
<evidence type="ECO:0000313" key="4">
    <source>
        <dbReference type="EMBL" id="GGU59190.1"/>
    </source>
</evidence>
<feature type="coiled-coil region" evidence="1">
    <location>
        <begin position="334"/>
        <end position="361"/>
    </location>
</feature>
<name>A0ABQ2UZW3_9PSEU</name>